<dbReference type="Proteomes" id="UP000002408">
    <property type="component" value="Chromosome"/>
</dbReference>
<dbReference type="SUPFAM" id="SSF51182">
    <property type="entry name" value="RmlC-like cupins"/>
    <property type="match status" value="1"/>
</dbReference>
<feature type="domain" description="Glucose-6-phosphate isomerase prokaryote" evidence="7">
    <location>
        <begin position="15"/>
        <end position="185"/>
    </location>
</feature>
<evidence type="ECO:0000256" key="5">
    <source>
        <dbReference type="ARBA" id="ARBA00023152"/>
    </source>
</evidence>
<evidence type="ECO:0000313" key="9">
    <source>
        <dbReference type="Proteomes" id="UP000002408"/>
    </source>
</evidence>
<comment type="similarity">
    <text evidence="2">Belongs to the archaeal-type GPI family.</text>
</comment>
<evidence type="ECO:0000256" key="6">
    <source>
        <dbReference type="ARBA" id="ARBA00029321"/>
    </source>
</evidence>
<evidence type="ECO:0000256" key="1">
    <source>
        <dbReference type="ARBA" id="ARBA00004926"/>
    </source>
</evidence>
<dbReference type="GO" id="GO:0004347">
    <property type="term" value="F:glucose-6-phosphate isomerase activity"/>
    <property type="evidence" value="ECO:0007669"/>
    <property type="project" value="UniProtKB-EC"/>
</dbReference>
<keyword evidence="9" id="KW-1185">Reference proteome</keyword>
<evidence type="ECO:0000259" key="7">
    <source>
        <dbReference type="Pfam" id="PF06560"/>
    </source>
</evidence>
<keyword evidence="8" id="KW-0413">Isomerase</keyword>
<dbReference type="AlphaFoldDB" id="A7IAS8"/>
<dbReference type="InterPro" id="IPR014710">
    <property type="entry name" value="RmlC-like_jellyroll"/>
</dbReference>
<dbReference type="UniPathway" id="UPA00109">
    <property type="reaction ID" value="UER00181"/>
</dbReference>
<dbReference type="EC" id="5.3.1.9" evidence="3"/>
<evidence type="ECO:0000256" key="2">
    <source>
        <dbReference type="ARBA" id="ARBA00006542"/>
    </source>
</evidence>
<dbReference type="KEGG" id="mbn:Mboo_2325"/>
<dbReference type="eggNOG" id="arCOG02602">
    <property type="taxonomic scope" value="Archaea"/>
</dbReference>
<dbReference type="STRING" id="456442.Mboo_2325"/>
<protein>
    <recommendedName>
        <fullName evidence="3">glucose-6-phosphate isomerase</fullName>
        <ecNumber evidence="3">5.3.1.9</ecNumber>
    </recommendedName>
</protein>
<keyword evidence="5" id="KW-0324">Glycolysis</keyword>
<evidence type="ECO:0000313" key="8">
    <source>
        <dbReference type="EMBL" id="ABS56839.1"/>
    </source>
</evidence>
<gene>
    <name evidence="8" type="ordered locus">Mboo_2325</name>
</gene>
<name>A7IAS8_METB6</name>
<dbReference type="GO" id="GO:0005737">
    <property type="term" value="C:cytoplasm"/>
    <property type="evidence" value="ECO:0007669"/>
    <property type="project" value="InterPro"/>
</dbReference>
<evidence type="ECO:0000256" key="4">
    <source>
        <dbReference type="ARBA" id="ARBA00022432"/>
    </source>
</evidence>
<accession>A7IAS8</accession>
<dbReference type="GO" id="GO:0006096">
    <property type="term" value="P:glycolytic process"/>
    <property type="evidence" value="ECO:0007669"/>
    <property type="project" value="UniProtKB-UniPathway"/>
</dbReference>
<organism evidence="8 9">
    <name type="scientific">Methanoregula boonei (strain DSM 21154 / JCM 14090 / 6A8)</name>
    <dbReference type="NCBI Taxonomy" id="456442"/>
    <lineage>
        <taxon>Archaea</taxon>
        <taxon>Methanobacteriati</taxon>
        <taxon>Methanobacteriota</taxon>
        <taxon>Stenosarchaea group</taxon>
        <taxon>Methanomicrobia</taxon>
        <taxon>Methanomicrobiales</taxon>
        <taxon>Methanoregulaceae</taxon>
        <taxon>Methanoregula</taxon>
    </lineage>
</organism>
<sequence length="237" mass="26116">MTPGWNGALPAPGIRTVRDMKSVLAEPRCPETGALYFMYRDLARSAPDRCWLAQNRLRYDVTVIPPRDLCGEYVKTKGHYHPADPAGTGYPELYEVTQGEAFFLLQSRTLDDIVLIHAGTGARVAIPPGYGHITINPSPDATLALANLVSTAFESEYGEYETLHGAAYYLMNDGRIVKNRHYPEVPPVRHLTAVKGRDAAGRACTGSLYSLVSNRDALAFLNEPEKYPDVFTGLTKD</sequence>
<evidence type="ECO:0000256" key="3">
    <source>
        <dbReference type="ARBA" id="ARBA00011952"/>
    </source>
</evidence>
<dbReference type="Pfam" id="PF06560">
    <property type="entry name" value="GPI"/>
    <property type="match status" value="1"/>
</dbReference>
<dbReference type="InterPro" id="IPR010551">
    <property type="entry name" value="G6P_isomerase_prok"/>
</dbReference>
<comment type="catalytic activity">
    <reaction evidence="6">
        <text>alpha-D-glucose 6-phosphate = beta-D-fructose 6-phosphate</text>
        <dbReference type="Rhea" id="RHEA:11816"/>
        <dbReference type="ChEBI" id="CHEBI:57634"/>
        <dbReference type="ChEBI" id="CHEBI:58225"/>
        <dbReference type="EC" id="5.3.1.9"/>
    </reaction>
</comment>
<comment type="pathway">
    <text evidence="1">Carbohydrate degradation; glycolysis; D-glyceraldehyde 3-phosphate and glycerone phosphate from D-glucose: step 2/4.</text>
</comment>
<proteinExistence type="inferred from homology"/>
<dbReference type="OrthoDB" id="49661at2157"/>
<dbReference type="GO" id="GO:0006094">
    <property type="term" value="P:gluconeogenesis"/>
    <property type="evidence" value="ECO:0007669"/>
    <property type="project" value="UniProtKB-KW"/>
</dbReference>
<reference evidence="9" key="1">
    <citation type="journal article" date="2015" name="Microbiology">
        <title>Genome of Methanoregula boonei 6A8 reveals adaptations to oligotrophic peatland environments.</title>
        <authorList>
            <person name="Braeuer S."/>
            <person name="Cadillo-Quiroz H."/>
            <person name="Kyrpides N."/>
            <person name="Woyke T."/>
            <person name="Goodwin L."/>
            <person name="Detter C."/>
            <person name="Podell S."/>
            <person name="Yavitt J.B."/>
            <person name="Zinder S.H."/>
        </authorList>
    </citation>
    <scope>NUCLEOTIDE SEQUENCE [LARGE SCALE GENOMIC DNA]</scope>
    <source>
        <strain evidence="9">DSM 21154 / JCM 14090 / 6A8</strain>
    </source>
</reference>
<dbReference type="EMBL" id="CP000780">
    <property type="protein sequence ID" value="ABS56839.1"/>
    <property type="molecule type" value="Genomic_DNA"/>
</dbReference>
<dbReference type="GeneID" id="5410520"/>
<dbReference type="RefSeq" id="WP_012107900.1">
    <property type="nucleotide sequence ID" value="NC_009712.1"/>
</dbReference>
<dbReference type="Gene3D" id="2.60.120.10">
    <property type="entry name" value="Jelly Rolls"/>
    <property type="match status" value="1"/>
</dbReference>
<keyword evidence="4" id="KW-0312">Gluconeogenesis</keyword>
<dbReference type="CDD" id="cd02218">
    <property type="entry name" value="cupin_PGI"/>
    <property type="match status" value="1"/>
</dbReference>
<dbReference type="HOGENOM" id="CLU_090970_0_0_2"/>
<dbReference type="InterPro" id="IPR011051">
    <property type="entry name" value="RmlC_Cupin_sf"/>
</dbReference>